<dbReference type="PROSITE" id="PS50949">
    <property type="entry name" value="HTH_GNTR"/>
    <property type="match status" value="1"/>
</dbReference>
<dbReference type="Gene3D" id="1.20.120.530">
    <property type="entry name" value="GntR ligand-binding domain-like"/>
    <property type="match status" value="1"/>
</dbReference>
<dbReference type="InterPro" id="IPR011711">
    <property type="entry name" value="GntR_C"/>
</dbReference>
<dbReference type="InterPro" id="IPR000524">
    <property type="entry name" value="Tscrpt_reg_HTH_GntR"/>
</dbReference>
<reference evidence="5 6" key="1">
    <citation type="submission" date="2017-08" db="EMBL/GenBank/DDBJ databases">
        <title>Complete Genome Sequence of Streptomyces formicae KY5, the formicamycin producer.</title>
        <authorList>
            <person name="Holmes N.A."/>
            <person name="Devine R."/>
            <person name="Qin Z."/>
            <person name="Seipke R.F."/>
            <person name="Wilkinson B."/>
            <person name="Hutchings M.I."/>
        </authorList>
    </citation>
    <scope>NUCLEOTIDE SEQUENCE [LARGE SCALE GENOMIC DNA]</scope>
    <source>
        <strain evidence="5 6">KY5</strain>
    </source>
</reference>
<evidence type="ECO:0000256" key="3">
    <source>
        <dbReference type="ARBA" id="ARBA00023163"/>
    </source>
</evidence>
<dbReference type="Pfam" id="PF07729">
    <property type="entry name" value="FCD"/>
    <property type="match status" value="1"/>
</dbReference>
<dbReference type="RefSeq" id="WP_098240988.1">
    <property type="nucleotide sequence ID" value="NZ_CP022685.1"/>
</dbReference>
<evidence type="ECO:0000256" key="2">
    <source>
        <dbReference type="ARBA" id="ARBA00023125"/>
    </source>
</evidence>
<evidence type="ECO:0000259" key="4">
    <source>
        <dbReference type="PROSITE" id="PS50949"/>
    </source>
</evidence>
<dbReference type="Proteomes" id="UP000221011">
    <property type="component" value="Chromosome"/>
</dbReference>
<dbReference type="GO" id="GO:0003677">
    <property type="term" value="F:DNA binding"/>
    <property type="evidence" value="ECO:0007669"/>
    <property type="project" value="UniProtKB-KW"/>
</dbReference>
<keyword evidence="1" id="KW-0805">Transcription regulation</keyword>
<dbReference type="SUPFAM" id="SSF48008">
    <property type="entry name" value="GntR ligand-binding domain-like"/>
    <property type="match status" value="1"/>
</dbReference>
<organism evidence="5 6">
    <name type="scientific">Streptomyces formicae</name>
    <dbReference type="NCBI Taxonomy" id="1616117"/>
    <lineage>
        <taxon>Bacteria</taxon>
        <taxon>Bacillati</taxon>
        <taxon>Actinomycetota</taxon>
        <taxon>Actinomycetes</taxon>
        <taxon>Kitasatosporales</taxon>
        <taxon>Streptomycetaceae</taxon>
        <taxon>Streptomyces</taxon>
    </lineage>
</organism>
<dbReference type="Pfam" id="PF00392">
    <property type="entry name" value="GntR"/>
    <property type="match status" value="1"/>
</dbReference>
<dbReference type="PANTHER" id="PTHR43537:SF24">
    <property type="entry name" value="GLUCONATE OPERON TRANSCRIPTIONAL REPRESSOR"/>
    <property type="match status" value="1"/>
</dbReference>
<name>A0A291Q2K1_9ACTN</name>
<proteinExistence type="predicted"/>
<feature type="domain" description="HTH gntR-type" evidence="4">
    <location>
        <begin position="19"/>
        <end position="86"/>
    </location>
</feature>
<dbReference type="InterPro" id="IPR008920">
    <property type="entry name" value="TF_FadR/GntR_C"/>
</dbReference>
<sequence>MTADVPPRIPSVPAPVARVPLSDQVRNFVLEGLLEGRWQPGDRIVERRIGLELGVSQTPIREALRDLQAMQLVESIPNKGMRVKELTPGQLSEVYPVRAALERLAAELAVHRMGGDVTVLAHHLGRLRELAEANDVEGQIHHGVEFHREIVRAAGNQVLLRNWESLAIELWTRLSLKWLRTEPHENACDHEAIVDAFRRQDPYVGRLVQLHVLNYANPAASTTSAAPHGQK</sequence>
<evidence type="ECO:0000313" key="5">
    <source>
        <dbReference type="EMBL" id="ATL25949.1"/>
    </source>
</evidence>
<dbReference type="PANTHER" id="PTHR43537">
    <property type="entry name" value="TRANSCRIPTIONAL REGULATOR, GNTR FAMILY"/>
    <property type="match status" value="1"/>
</dbReference>
<evidence type="ECO:0000256" key="1">
    <source>
        <dbReference type="ARBA" id="ARBA00023015"/>
    </source>
</evidence>
<dbReference type="SMART" id="SM00345">
    <property type="entry name" value="HTH_GNTR"/>
    <property type="match status" value="1"/>
</dbReference>
<keyword evidence="3" id="KW-0804">Transcription</keyword>
<dbReference type="AlphaFoldDB" id="A0A291Q2K1"/>
<gene>
    <name evidence="5" type="ORF">KY5_0931</name>
</gene>
<dbReference type="Gene3D" id="1.10.10.10">
    <property type="entry name" value="Winged helix-like DNA-binding domain superfamily/Winged helix DNA-binding domain"/>
    <property type="match status" value="1"/>
</dbReference>
<dbReference type="InterPro" id="IPR036388">
    <property type="entry name" value="WH-like_DNA-bd_sf"/>
</dbReference>
<accession>A0A291Q2K1</accession>
<dbReference type="SMART" id="SM00895">
    <property type="entry name" value="FCD"/>
    <property type="match status" value="1"/>
</dbReference>
<protein>
    <submittedName>
        <fullName evidence="5">Transcriptional regulator, GntR family</fullName>
    </submittedName>
</protein>
<evidence type="ECO:0000313" key="6">
    <source>
        <dbReference type="Proteomes" id="UP000221011"/>
    </source>
</evidence>
<dbReference type="GO" id="GO:0003700">
    <property type="term" value="F:DNA-binding transcription factor activity"/>
    <property type="evidence" value="ECO:0007669"/>
    <property type="project" value="InterPro"/>
</dbReference>
<dbReference type="KEGG" id="sfk:KY5_0931"/>
<dbReference type="EMBL" id="CP022685">
    <property type="protein sequence ID" value="ATL25949.1"/>
    <property type="molecule type" value="Genomic_DNA"/>
</dbReference>
<keyword evidence="6" id="KW-1185">Reference proteome</keyword>
<dbReference type="SUPFAM" id="SSF46785">
    <property type="entry name" value="Winged helix' DNA-binding domain"/>
    <property type="match status" value="1"/>
</dbReference>
<dbReference type="CDD" id="cd07377">
    <property type="entry name" value="WHTH_GntR"/>
    <property type="match status" value="1"/>
</dbReference>
<keyword evidence="2" id="KW-0238">DNA-binding</keyword>
<dbReference type="InterPro" id="IPR036390">
    <property type="entry name" value="WH_DNA-bd_sf"/>
</dbReference>